<dbReference type="Proteomes" id="UP000594943">
    <property type="component" value="Chromosome 2"/>
</dbReference>
<gene>
    <name evidence="1" type="ORF">I6G56_27155</name>
</gene>
<proteinExistence type="predicted"/>
<dbReference type="RefSeq" id="WP_162486726.1">
    <property type="nucleotide sequence ID" value="NZ_CM003627.1"/>
</dbReference>
<protein>
    <submittedName>
        <fullName evidence="1">Uncharacterized protein</fullName>
    </submittedName>
</protein>
<sequence>MAAIIAPATAIAISIILASTLNMVIPRETETGRTHPVDVHPIQTLHAVIEPGRKFLPQAHKYF</sequence>
<organism evidence="1 2">
    <name type="scientific">Burkholderia humptydooensis</name>
    <dbReference type="NCBI Taxonomy" id="430531"/>
    <lineage>
        <taxon>Bacteria</taxon>
        <taxon>Pseudomonadati</taxon>
        <taxon>Pseudomonadota</taxon>
        <taxon>Betaproteobacteria</taxon>
        <taxon>Burkholderiales</taxon>
        <taxon>Burkholderiaceae</taxon>
        <taxon>Burkholderia</taxon>
        <taxon>pseudomallei group</taxon>
    </lineage>
</organism>
<accession>A0A7T2X2D2</accession>
<dbReference type="KEGG" id="bhg:I6G56_27155"/>
<evidence type="ECO:0000313" key="2">
    <source>
        <dbReference type="Proteomes" id="UP000594943"/>
    </source>
</evidence>
<reference evidence="1 2" key="1">
    <citation type="submission" date="2020-12" db="EMBL/GenBank/DDBJ databases">
        <title>FDA dAtabase for Regulatory Grade micrObial Sequences (FDA-ARGOS): Supporting development and validation of Infectious Disease Dx tests.</title>
        <authorList>
            <person name="Nelson B."/>
            <person name="Plummer A."/>
            <person name="Tallon L."/>
            <person name="Sadzewicz L."/>
            <person name="Zhao X."/>
            <person name="Boylan J."/>
            <person name="Ott S."/>
            <person name="Bowen H."/>
            <person name="Vavikolanu K."/>
            <person name="Mehta A."/>
            <person name="Aluvathingal J."/>
            <person name="Nadendla S."/>
            <person name="Myers T."/>
            <person name="Yan Y."/>
            <person name="Sichtig H."/>
        </authorList>
    </citation>
    <scope>NUCLEOTIDE SEQUENCE [LARGE SCALE GENOMIC DNA]</scope>
    <source>
        <strain evidence="1 2">FDAARGOS_899</strain>
    </source>
</reference>
<evidence type="ECO:0000313" key="1">
    <source>
        <dbReference type="EMBL" id="QPS48055.1"/>
    </source>
</evidence>
<dbReference type="EMBL" id="CP065687">
    <property type="protein sequence ID" value="QPS48055.1"/>
    <property type="molecule type" value="Genomic_DNA"/>
</dbReference>
<dbReference type="AlphaFoldDB" id="A0A7T2X2D2"/>
<name>A0A7T2X2D2_9BURK</name>